<evidence type="ECO:0000313" key="2">
    <source>
        <dbReference type="Proteomes" id="UP001432322"/>
    </source>
</evidence>
<reference evidence="1" key="1">
    <citation type="submission" date="2023-10" db="EMBL/GenBank/DDBJ databases">
        <title>Genome assembly of Pristionchus species.</title>
        <authorList>
            <person name="Yoshida K."/>
            <person name="Sommer R.J."/>
        </authorList>
    </citation>
    <scope>NUCLEOTIDE SEQUENCE</scope>
    <source>
        <strain evidence="1">RS5133</strain>
    </source>
</reference>
<comment type="caution">
    <text evidence="1">The sequence shown here is derived from an EMBL/GenBank/DDBJ whole genome shotgun (WGS) entry which is preliminary data.</text>
</comment>
<organism evidence="1 2">
    <name type="scientific">Pristionchus fissidentatus</name>
    <dbReference type="NCBI Taxonomy" id="1538716"/>
    <lineage>
        <taxon>Eukaryota</taxon>
        <taxon>Metazoa</taxon>
        <taxon>Ecdysozoa</taxon>
        <taxon>Nematoda</taxon>
        <taxon>Chromadorea</taxon>
        <taxon>Rhabditida</taxon>
        <taxon>Rhabditina</taxon>
        <taxon>Diplogasteromorpha</taxon>
        <taxon>Diplogasteroidea</taxon>
        <taxon>Neodiplogasteridae</taxon>
        <taxon>Pristionchus</taxon>
    </lineage>
</organism>
<name>A0AAV5WA17_9BILA</name>
<gene>
    <name evidence="1" type="ORF">PFISCL1PPCAC_20131</name>
</gene>
<accession>A0AAV5WA17</accession>
<sequence>TMVQSSIFYQSSTHRVEICCQYDSSTWSIRLSPHPDSMEDLILVVDQLKMPDENGHGILFHLQCGDRNIQMVQWPSYR</sequence>
<feature type="non-terminal residue" evidence="1">
    <location>
        <position position="1"/>
    </location>
</feature>
<dbReference type="AlphaFoldDB" id="A0AAV5WA17"/>
<feature type="non-terminal residue" evidence="1">
    <location>
        <position position="78"/>
    </location>
</feature>
<proteinExistence type="predicted"/>
<dbReference type="EMBL" id="BTSY01000005">
    <property type="protein sequence ID" value="GMT28834.1"/>
    <property type="molecule type" value="Genomic_DNA"/>
</dbReference>
<keyword evidence="2" id="KW-1185">Reference proteome</keyword>
<dbReference type="Proteomes" id="UP001432322">
    <property type="component" value="Unassembled WGS sequence"/>
</dbReference>
<protein>
    <submittedName>
        <fullName evidence="1">Uncharacterized protein</fullName>
    </submittedName>
</protein>
<evidence type="ECO:0000313" key="1">
    <source>
        <dbReference type="EMBL" id="GMT28834.1"/>
    </source>
</evidence>